<evidence type="ECO:0000313" key="2">
    <source>
        <dbReference type="Proteomes" id="UP000271708"/>
    </source>
</evidence>
<dbReference type="AlphaFoldDB" id="A0A5P8FJK1"/>
<protein>
    <submittedName>
        <fullName evidence="1">DUF2958 domain-containing protein</fullName>
    </submittedName>
</protein>
<gene>
    <name evidence="1" type="ORF">EEW87_004175</name>
</gene>
<dbReference type="Pfam" id="PF11171">
    <property type="entry name" value="DUF2958"/>
    <property type="match status" value="1"/>
</dbReference>
<organism evidence="1 2">
    <name type="scientific">Janibacter melonis</name>
    <dbReference type="NCBI Taxonomy" id="262209"/>
    <lineage>
        <taxon>Bacteria</taxon>
        <taxon>Bacillati</taxon>
        <taxon>Actinomycetota</taxon>
        <taxon>Actinomycetes</taxon>
        <taxon>Micrococcales</taxon>
        <taxon>Intrasporangiaceae</taxon>
        <taxon>Janibacter</taxon>
    </lineage>
</organism>
<name>A0A5P8FJK1_9MICO</name>
<dbReference type="KEGG" id="jme:EEW87_004175"/>
<accession>A0A5P8FJK1</accession>
<dbReference type="Proteomes" id="UP000271708">
    <property type="component" value="Chromosome"/>
</dbReference>
<sequence>MPPPSFLGQVPPLYATENLPERERLVWIRYFCAPDFEWLVLEYEPSTGVAFGLADLGHPELGYFSLRELADLVALPRPGYPVIVERDLSWEPKPLSEARG</sequence>
<dbReference type="InterPro" id="IPR021341">
    <property type="entry name" value="DUF2958"/>
</dbReference>
<reference evidence="1 2" key="1">
    <citation type="submission" date="2019-09" db="EMBL/GenBank/DDBJ databases">
        <title>Complete Genome Sequence of Janibacter melonis M714 with both human health impact and industrial applications.</title>
        <authorList>
            <person name="Jin M."/>
            <person name="Zhao Q.R."/>
        </authorList>
    </citation>
    <scope>NUCLEOTIDE SEQUENCE [LARGE SCALE GENOMIC DNA]</scope>
    <source>
        <strain evidence="1 2">M714</strain>
    </source>
</reference>
<dbReference type="EMBL" id="CP044548">
    <property type="protein sequence ID" value="QFQ29697.2"/>
    <property type="molecule type" value="Genomic_DNA"/>
</dbReference>
<proteinExistence type="predicted"/>
<evidence type="ECO:0000313" key="1">
    <source>
        <dbReference type="EMBL" id="QFQ29697.2"/>
    </source>
</evidence>